<name>A0A2B0M1L3_BACCE</name>
<protein>
    <submittedName>
        <fullName evidence="1">Uncharacterized protein</fullName>
    </submittedName>
</protein>
<gene>
    <name evidence="1" type="ORF">COI93_15585</name>
</gene>
<dbReference type="Proteomes" id="UP000242656">
    <property type="component" value="Unassembled WGS sequence"/>
</dbReference>
<dbReference type="RefSeq" id="WP_098491564.1">
    <property type="nucleotide sequence ID" value="NZ_NUWN01000059.1"/>
</dbReference>
<accession>A0A2B0M1L3</accession>
<reference evidence="1 2" key="1">
    <citation type="submission" date="2017-09" db="EMBL/GenBank/DDBJ databases">
        <title>Large-scale bioinformatics analysis of Bacillus genomes uncovers conserved roles of natural products in bacterial physiology.</title>
        <authorList>
            <consortium name="Agbiome Team Llc"/>
            <person name="Bleich R.M."/>
            <person name="Grubbs K.J."/>
            <person name="Santa Maria K.C."/>
            <person name="Allen S.E."/>
            <person name="Farag S."/>
            <person name="Shank E.A."/>
            <person name="Bowers A."/>
        </authorList>
    </citation>
    <scope>NUCLEOTIDE SEQUENCE [LARGE SCALE GENOMIC DNA]</scope>
    <source>
        <strain evidence="1 2">AFS083043</strain>
    </source>
</reference>
<proteinExistence type="predicted"/>
<comment type="caution">
    <text evidence="1">The sequence shown here is derived from an EMBL/GenBank/DDBJ whole genome shotgun (WGS) entry which is preliminary data.</text>
</comment>
<sequence>MRQEIIASAIHALQELFYNKEHKNQFLAMKTLEMYMSLNLFQDVTLVAQEIEKQYAFGLLEPMKLYDMVAAEQIEQQLRGSIY</sequence>
<evidence type="ECO:0000313" key="1">
    <source>
        <dbReference type="EMBL" id="PFK36854.1"/>
    </source>
</evidence>
<dbReference type="AlphaFoldDB" id="A0A2B0M1L3"/>
<evidence type="ECO:0000313" key="2">
    <source>
        <dbReference type="Proteomes" id="UP000242656"/>
    </source>
</evidence>
<organism evidence="1 2">
    <name type="scientific">Bacillus cereus</name>
    <dbReference type="NCBI Taxonomy" id="1396"/>
    <lineage>
        <taxon>Bacteria</taxon>
        <taxon>Bacillati</taxon>
        <taxon>Bacillota</taxon>
        <taxon>Bacilli</taxon>
        <taxon>Bacillales</taxon>
        <taxon>Bacillaceae</taxon>
        <taxon>Bacillus</taxon>
        <taxon>Bacillus cereus group</taxon>
    </lineage>
</organism>
<dbReference type="EMBL" id="NUWN01000059">
    <property type="protein sequence ID" value="PFK36854.1"/>
    <property type="molecule type" value="Genomic_DNA"/>
</dbReference>